<evidence type="ECO:0000313" key="2">
    <source>
        <dbReference type="EMBL" id="KAG2979526.1"/>
    </source>
</evidence>
<dbReference type="Proteomes" id="UP000774804">
    <property type="component" value="Unassembled WGS sequence"/>
</dbReference>
<reference evidence="2" key="1">
    <citation type="submission" date="2018-10" db="EMBL/GenBank/DDBJ databases">
        <title>Effector identification in a new, highly contiguous assembly of the strawberry crown rot pathogen Phytophthora cactorum.</title>
        <authorList>
            <person name="Armitage A.D."/>
            <person name="Nellist C.F."/>
            <person name="Bates H."/>
            <person name="Vickerstaff R.J."/>
            <person name="Harrison R.J."/>
        </authorList>
    </citation>
    <scope>NUCLEOTIDE SEQUENCE</scope>
    <source>
        <strain evidence="1">4032</strain>
        <strain evidence="2">P415</strain>
    </source>
</reference>
<dbReference type="AlphaFoldDB" id="A0A8T1FT96"/>
<organism evidence="2 3">
    <name type="scientific">Phytophthora cactorum</name>
    <dbReference type="NCBI Taxonomy" id="29920"/>
    <lineage>
        <taxon>Eukaryota</taxon>
        <taxon>Sar</taxon>
        <taxon>Stramenopiles</taxon>
        <taxon>Oomycota</taxon>
        <taxon>Peronosporomycetes</taxon>
        <taxon>Peronosporales</taxon>
        <taxon>Peronosporaceae</taxon>
        <taxon>Phytophthora</taxon>
    </lineage>
</organism>
<dbReference type="EMBL" id="RCML01000360">
    <property type="protein sequence ID" value="KAG2979526.1"/>
    <property type="molecule type" value="Genomic_DNA"/>
</dbReference>
<sequence length="102" mass="11433">MQIGDRGFCGEWGRREGTDLLATVAEVGPLRSGDEQGPKCEAHAAARRILQRCKCLHFHGEFAPPLRLGLLTEGASLSRLTSRYSRLLQQLSLSLHREQYTR</sequence>
<dbReference type="EMBL" id="RCMI01000340">
    <property type="protein sequence ID" value="KAG2916394.1"/>
    <property type="molecule type" value="Genomic_DNA"/>
</dbReference>
<evidence type="ECO:0000313" key="3">
    <source>
        <dbReference type="Proteomes" id="UP000697107"/>
    </source>
</evidence>
<proteinExistence type="predicted"/>
<name>A0A8T1FT96_9STRA</name>
<protein>
    <submittedName>
        <fullName evidence="2">Uncharacterized protein</fullName>
    </submittedName>
</protein>
<gene>
    <name evidence="1" type="ORF">PC115_g11067</name>
    <name evidence="2" type="ORF">PC118_g11708</name>
</gene>
<accession>A0A8T1FT96</accession>
<comment type="caution">
    <text evidence="2">The sequence shown here is derived from an EMBL/GenBank/DDBJ whole genome shotgun (WGS) entry which is preliminary data.</text>
</comment>
<evidence type="ECO:0000313" key="1">
    <source>
        <dbReference type="EMBL" id="KAG2916394.1"/>
    </source>
</evidence>
<dbReference type="Proteomes" id="UP000697107">
    <property type="component" value="Unassembled WGS sequence"/>
</dbReference>